<keyword evidence="2" id="KW-1185">Reference proteome</keyword>
<protein>
    <submittedName>
        <fullName evidence="1">Uncharacterized protein</fullName>
    </submittedName>
</protein>
<dbReference type="STRING" id="52689.AKG39_04615"/>
<dbReference type="OrthoDB" id="2087755at2"/>
<dbReference type="AlphaFoldDB" id="A0A0L6U3A4"/>
<evidence type="ECO:0000313" key="1">
    <source>
        <dbReference type="EMBL" id="KNZ42999.1"/>
    </source>
</evidence>
<dbReference type="EMBL" id="LGYO01000008">
    <property type="protein sequence ID" value="KNZ42999.1"/>
    <property type="molecule type" value="Genomic_DNA"/>
</dbReference>
<reference evidence="2" key="1">
    <citation type="submission" date="2015-07" db="EMBL/GenBank/DDBJ databases">
        <title>Draft genome sequence of Acetobacterium bakii DSM 8293, a potential psychrophilic chemical producer through syngas fermentation.</title>
        <authorList>
            <person name="Song Y."/>
            <person name="Hwang S."/>
            <person name="Cho B.-K."/>
        </authorList>
    </citation>
    <scope>NUCLEOTIDE SEQUENCE [LARGE SCALE GENOMIC DNA]</scope>
    <source>
        <strain evidence="2">DSM 8239</strain>
    </source>
</reference>
<proteinExistence type="predicted"/>
<comment type="caution">
    <text evidence="1">The sequence shown here is derived from an EMBL/GenBank/DDBJ whole genome shotgun (WGS) entry which is preliminary data.</text>
</comment>
<dbReference type="RefSeq" id="WP_050739186.1">
    <property type="nucleotide sequence ID" value="NZ_LGYO01000008.1"/>
</dbReference>
<sequence length="134" mass="15955">MRKVKFKHESGMEPYFIHNGKRYQVHQIKLDDGWRYQLESTEQWVKRKKSISPNSLVRRFLKGRRYRVGPIGYLNNVYFSDGLLFGANDRDGEIVIRPMSIVLSKSFKQQQECIKFAEKYIEENYMDQQVSLLG</sequence>
<organism evidence="1 2">
    <name type="scientific">Acetobacterium bakii</name>
    <dbReference type="NCBI Taxonomy" id="52689"/>
    <lineage>
        <taxon>Bacteria</taxon>
        <taxon>Bacillati</taxon>
        <taxon>Bacillota</taxon>
        <taxon>Clostridia</taxon>
        <taxon>Eubacteriales</taxon>
        <taxon>Eubacteriaceae</taxon>
        <taxon>Acetobacterium</taxon>
    </lineage>
</organism>
<dbReference type="Proteomes" id="UP000036873">
    <property type="component" value="Unassembled WGS sequence"/>
</dbReference>
<gene>
    <name evidence="1" type="ORF">AKG39_04615</name>
</gene>
<evidence type="ECO:0000313" key="2">
    <source>
        <dbReference type="Proteomes" id="UP000036873"/>
    </source>
</evidence>
<accession>A0A0L6U3A4</accession>
<name>A0A0L6U3A4_9FIRM</name>